<feature type="compositionally biased region" description="Polar residues" evidence="1">
    <location>
        <begin position="189"/>
        <end position="207"/>
    </location>
</feature>
<reference evidence="3" key="1">
    <citation type="submission" date="2016-09" db="EMBL/GenBank/DDBJ databases">
        <authorList>
            <person name="Jeantristanb JTB J.-T."/>
            <person name="Ricardo R."/>
        </authorList>
    </citation>
    <scope>NUCLEOTIDE SEQUENCE [LARGE SCALE GENOMIC DNA]</scope>
</reference>
<feature type="compositionally biased region" description="Polar residues" evidence="1">
    <location>
        <begin position="68"/>
        <end position="120"/>
    </location>
</feature>
<evidence type="ECO:0000313" key="3">
    <source>
        <dbReference type="Proteomes" id="UP000198372"/>
    </source>
</evidence>
<sequence length="831" mass="91774">MYSQQPQEAAYYTPGIFDEHPHPHPWLADPLSPDAGQAYHGSQLNIEKPVTYSPAHIQSGERWTLTHRPSSLGHSVSSTAWTSPRSSQYALNSTHEGAESSMSDLVSSTANPSTAVSAHTGSEHSVTDRSSSQRLVIGSVPKQGLRIRPLRSDKRLSSHFPLTPSGPGAFADAESASLAPSSSLAAARQRTNTPGTDACNSASNSLTPREDQLSPPVDAVSSIFPSSKIGAPAGKLPDLTSSYRPDSRASAAADREAAKPSTAGKENPLTKLVDDFELLSFLKTHRAENPQIVLPFPLARSAQSVSVTGSSNITAENDDPESLSHPAEWKNASNNRTQRIRNESWICSKCRTELGRLSLRDPMSQRPIPFRHTFLCPDCCPPEEEEDAAEEADVAGPSSPLTVSYESGFSGLLDKAFNIPIPTRTTPRVQAIGKRRRLTGSLSTCDVCMHFIATSSAQDEDSLRPPSAPLVERICKHCHAKYRRCTDCGGRPDKRLGVGRWRLKELFPDGTRRCTIPHRPLRSLTETTCDIWRISELPSDEIPVYLTEIQKVMSLAMFATMAIPDTMECENPMCIDFRSAAVLASEAFRLLTPMITNDVEQQLGLRRYITLRWHNPLLPRGETLAEPQSQDPDVIALQKPPSLMREGYTLFSFNVMELELETGSIAVALSAPRGMGHSYHAQSHIIQCAIRRAQDDLAHTNRERAAAGLNSYPEINELWLINGHNKASRVLYRDERQRGMIPLDEYLAKYAGVTDPKHFPPHRSILLPWEFLKRYRFYARRFSGKDDLTQIHGRRKATEAGKTRRGRRPIAADNGSNVTMPSGDDADDEET</sequence>
<proteinExistence type="predicted"/>
<feature type="compositionally biased region" description="Low complexity" evidence="1">
    <location>
        <begin position="171"/>
        <end position="187"/>
    </location>
</feature>
<evidence type="ECO:0000256" key="1">
    <source>
        <dbReference type="SAM" id="MobiDB-lite"/>
    </source>
</evidence>
<keyword evidence="3" id="KW-1185">Reference proteome</keyword>
<evidence type="ECO:0000313" key="2">
    <source>
        <dbReference type="EMBL" id="SCV70191.1"/>
    </source>
</evidence>
<gene>
    <name evidence="2" type="ORF">BQ2448_1585</name>
</gene>
<protein>
    <submittedName>
        <fullName evidence="2">BQ2448_1585 protein</fullName>
    </submittedName>
</protein>
<feature type="region of interest" description="Disordered" evidence="1">
    <location>
        <begin position="68"/>
        <end position="221"/>
    </location>
</feature>
<feature type="region of interest" description="Disordered" evidence="1">
    <location>
        <begin position="234"/>
        <end position="267"/>
    </location>
</feature>
<accession>A0A238FDJ3</accession>
<feature type="region of interest" description="Disordered" evidence="1">
    <location>
        <begin position="309"/>
        <end position="328"/>
    </location>
</feature>
<name>A0A238FDJ3_9BASI</name>
<dbReference type="AlphaFoldDB" id="A0A238FDJ3"/>
<dbReference type="EMBL" id="FMSP01000005">
    <property type="protein sequence ID" value="SCV70191.1"/>
    <property type="molecule type" value="Genomic_DNA"/>
</dbReference>
<dbReference type="OrthoDB" id="2530177at2759"/>
<feature type="region of interest" description="Disordered" evidence="1">
    <location>
        <begin position="1"/>
        <end position="42"/>
    </location>
</feature>
<organism evidence="2 3">
    <name type="scientific">Microbotryum intermedium</name>
    <dbReference type="NCBI Taxonomy" id="269621"/>
    <lineage>
        <taxon>Eukaryota</taxon>
        <taxon>Fungi</taxon>
        <taxon>Dikarya</taxon>
        <taxon>Basidiomycota</taxon>
        <taxon>Pucciniomycotina</taxon>
        <taxon>Microbotryomycetes</taxon>
        <taxon>Microbotryales</taxon>
        <taxon>Microbotryaceae</taxon>
        <taxon>Microbotryum</taxon>
    </lineage>
</organism>
<feature type="region of interest" description="Disordered" evidence="1">
    <location>
        <begin position="794"/>
        <end position="831"/>
    </location>
</feature>
<dbReference type="Proteomes" id="UP000198372">
    <property type="component" value="Unassembled WGS sequence"/>
</dbReference>